<evidence type="ECO:0000256" key="1">
    <source>
        <dbReference type="SAM" id="Phobius"/>
    </source>
</evidence>
<dbReference type="AlphaFoldDB" id="A0A1J4T480"/>
<proteinExistence type="predicted"/>
<dbReference type="InterPro" id="IPR011042">
    <property type="entry name" value="6-blade_b-propeller_TolB-like"/>
</dbReference>
<accession>A0A1J4T480</accession>
<evidence type="ECO:0000313" key="2">
    <source>
        <dbReference type="EMBL" id="OIO06602.1"/>
    </source>
</evidence>
<dbReference type="Gene3D" id="2.120.10.30">
    <property type="entry name" value="TolB, C-terminal domain"/>
    <property type="match status" value="2"/>
</dbReference>
<dbReference type="STRING" id="1805146.AUJ27_03870"/>
<name>A0A1J4T480_9BACT</name>
<keyword evidence="1" id="KW-0472">Membrane</keyword>
<dbReference type="SUPFAM" id="SSF101898">
    <property type="entry name" value="NHL repeat"/>
    <property type="match status" value="1"/>
</dbReference>
<dbReference type="EMBL" id="MNUU01000074">
    <property type="protein sequence ID" value="OIO06602.1"/>
    <property type="molecule type" value="Genomic_DNA"/>
</dbReference>
<reference evidence="2 3" key="1">
    <citation type="journal article" date="2016" name="Environ. Microbiol.">
        <title>Genomic resolution of a cold subsurface aquifer community provides metabolic insights for novel microbes adapted to high CO concentrations.</title>
        <authorList>
            <person name="Probst A.J."/>
            <person name="Castelle C.J."/>
            <person name="Singh A."/>
            <person name="Brown C.T."/>
            <person name="Anantharaman K."/>
            <person name="Sharon I."/>
            <person name="Hug L.A."/>
            <person name="Burstein D."/>
            <person name="Emerson J.B."/>
            <person name="Thomas B.C."/>
            <person name="Banfield J.F."/>
        </authorList>
    </citation>
    <scope>NUCLEOTIDE SEQUENCE [LARGE SCALE GENOMIC DNA]</scope>
    <source>
        <strain evidence="2">CG1_02_37_44</strain>
    </source>
</reference>
<gene>
    <name evidence="2" type="ORF">AUJ27_03870</name>
</gene>
<keyword evidence="1" id="KW-0812">Transmembrane</keyword>
<comment type="caution">
    <text evidence="2">The sequence shown here is derived from an EMBL/GenBank/DDBJ whole genome shotgun (WGS) entry which is preliminary data.</text>
</comment>
<dbReference type="Proteomes" id="UP000183192">
    <property type="component" value="Unassembled WGS sequence"/>
</dbReference>
<organism evidence="2 3">
    <name type="scientific">Candidatus Falkowbacteria bacterium CG1_02_37_44</name>
    <dbReference type="NCBI Taxonomy" id="1805146"/>
    <lineage>
        <taxon>Bacteria</taxon>
        <taxon>Candidatus Falkowiibacteriota</taxon>
    </lineage>
</organism>
<sequence>MHYKISQLILTPGQKSSTISEIFLSQPDAQKENLGGKLWLLIEIEINKNNSLKIINFLIDNLNNNYYYNEKMALRERIGTIKIEQIFESVIAKTNKDLAEFIRREKIKINLDLINATAGVIFENNIHFSNIGKNKALLIYPDKNVSIKESSRYGISPDAVKYKISDIIEQSNGNKKSSLNINKIFSSVISGKIPPRGYMLFTNETLPEYLTNKHIIEVITTLPPDNAAGQFKNELLKINAYVSFLALIIKNTTGASEPEIKIKLPATKESISSLNSVEQTTEKLLSTSGMIKFNNLKNIINKTLSIFNFKSKKTDNKISVKLLKNKMFFETRAPNLRLKKIWRSISNVFIFAVNFLIYFVKLITSKEKMIGLAVKFKEKIKNLKQIIFKFISWFKNLKKGYQISFIMAIGFILLFLFNTFSLNIQNKNEIQIYQTNEIISLIEQKQNQVEASMIYGNEESAKILLEEIYGLLWLMPRKTDKQISKYSEFKKNYDLRLEKIRHVIDIADANEIADFINLNNQASPANIVMANNKIYASDIGQKSIYTLDLNGNLITSLADLNLPGNMFSYPFLDKNGNIYFINSNNAIIQIDKKENINLLKIDLNGQLNYIKGASFYNNRLYSINGRDNQIYRYDMAGKAFLPPVAWIKGQADFSNAVSMDIDGTIYVLFKNGQVNKYLKGSQEEFNLKSIDPEFTEASKIIVSPILKYIYILESKNNRLAVFDKNGEFLLQYRFSQMNDIKDFIVDEANKKIYVLNNTSIFEIPASHFDK</sequence>
<feature type="transmembrane region" description="Helical" evidence="1">
    <location>
        <begin position="403"/>
        <end position="422"/>
    </location>
</feature>
<feature type="transmembrane region" description="Helical" evidence="1">
    <location>
        <begin position="341"/>
        <end position="360"/>
    </location>
</feature>
<protein>
    <submittedName>
        <fullName evidence="2">Uncharacterized protein</fullName>
    </submittedName>
</protein>
<keyword evidence="1" id="KW-1133">Transmembrane helix</keyword>
<evidence type="ECO:0000313" key="3">
    <source>
        <dbReference type="Proteomes" id="UP000183192"/>
    </source>
</evidence>